<sequence length="57" mass="6608">MDCKLLLIVAIGKSSFEQINLEAVNLIHEGVNRIVKLRQDRELGLRLIDNDYVFSFF</sequence>
<evidence type="ECO:0000313" key="1">
    <source>
        <dbReference type="EMBL" id="MBA0847877.1"/>
    </source>
</evidence>
<protein>
    <submittedName>
        <fullName evidence="1">Uncharacterized protein</fullName>
    </submittedName>
</protein>
<comment type="caution">
    <text evidence="1">The sequence shown here is derived from an EMBL/GenBank/DDBJ whole genome shotgun (WGS) entry which is preliminary data.</text>
</comment>
<dbReference type="Proteomes" id="UP000593576">
    <property type="component" value="Unassembled WGS sequence"/>
</dbReference>
<accession>A0A7J9KN41</accession>
<organism evidence="1 2">
    <name type="scientific">Gossypium schwendimanii</name>
    <name type="common">Cotton</name>
    <dbReference type="NCBI Taxonomy" id="34291"/>
    <lineage>
        <taxon>Eukaryota</taxon>
        <taxon>Viridiplantae</taxon>
        <taxon>Streptophyta</taxon>
        <taxon>Embryophyta</taxon>
        <taxon>Tracheophyta</taxon>
        <taxon>Spermatophyta</taxon>
        <taxon>Magnoliopsida</taxon>
        <taxon>eudicotyledons</taxon>
        <taxon>Gunneridae</taxon>
        <taxon>Pentapetalae</taxon>
        <taxon>rosids</taxon>
        <taxon>malvids</taxon>
        <taxon>Malvales</taxon>
        <taxon>Malvaceae</taxon>
        <taxon>Malvoideae</taxon>
        <taxon>Gossypium</taxon>
    </lineage>
</organism>
<name>A0A7J9KN41_GOSSC</name>
<keyword evidence="2" id="KW-1185">Reference proteome</keyword>
<evidence type="ECO:0000313" key="2">
    <source>
        <dbReference type="Proteomes" id="UP000593576"/>
    </source>
</evidence>
<proteinExistence type="predicted"/>
<dbReference type="EMBL" id="JABFAF010000001">
    <property type="protein sequence ID" value="MBA0847877.1"/>
    <property type="molecule type" value="Genomic_DNA"/>
</dbReference>
<feature type="non-terminal residue" evidence="1">
    <location>
        <position position="1"/>
    </location>
</feature>
<gene>
    <name evidence="1" type="ORF">Goshw_024932</name>
</gene>
<dbReference type="AlphaFoldDB" id="A0A7J9KN41"/>
<reference evidence="1 2" key="1">
    <citation type="journal article" date="2019" name="Genome Biol. Evol.">
        <title>Insights into the evolution of the New World diploid cottons (Gossypium, subgenus Houzingenia) based on genome sequencing.</title>
        <authorList>
            <person name="Grover C.E."/>
            <person name="Arick M.A. 2nd"/>
            <person name="Thrash A."/>
            <person name="Conover J.L."/>
            <person name="Sanders W.S."/>
            <person name="Peterson D.G."/>
            <person name="Frelichowski J.E."/>
            <person name="Scheffler J.A."/>
            <person name="Scheffler B.E."/>
            <person name="Wendel J.F."/>
        </authorList>
    </citation>
    <scope>NUCLEOTIDE SEQUENCE [LARGE SCALE GENOMIC DNA]</scope>
    <source>
        <strain evidence="1">1</strain>
        <tissue evidence="1">Leaf</tissue>
    </source>
</reference>